<dbReference type="Proteomes" id="UP000027661">
    <property type="component" value="Unassembled WGS sequence"/>
</dbReference>
<dbReference type="InterPro" id="IPR027417">
    <property type="entry name" value="P-loop_NTPase"/>
</dbReference>
<dbReference type="Pfam" id="PF13304">
    <property type="entry name" value="AAA_21"/>
    <property type="match status" value="1"/>
</dbReference>
<dbReference type="EMBL" id="JNHM01000143">
    <property type="protein sequence ID" value="KDS45445.1"/>
    <property type="molecule type" value="Genomic_DNA"/>
</dbReference>
<dbReference type="SUPFAM" id="SSF52540">
    <property type="entry name" value="P-loop containing nucleoside triphosphate hydrolases"/>
    <property type="match status" value="1"/>
</dbReference>
<dbReference type="GO" id="GO:0016887">
    <property type="term" value="F:ATP hydrolysis activity"/>
    <property type="evidence" value="ECO:0007669"/>
    <property type="project" value="InterPro"/>
</dbReference>
<dbReference type="InterPro" id="IPR003959">
    <property type="entry name" value="ATPase_AAA_core"/>
</dbReference>
<name>A0A069S5L7_PHOVU</name>
<reference evidence="2 3" key="1">
    <citation type="submission" date="2014-04" db="EMBL/GenBank/DDBJ databases">
        <authorList>
            <person name="Sears C."/>
            <person name="Carroll K."/>
            <person name="Sack B.R."/>
            <person name="Qadri F."/>
            <person name="Myers L.L."/>
            <person name="Chung G.-T."/>
            <person name="Escheverria P."/>
            <person name="Fraser C.M."/>
            <person name="Sadzewicz L."/>
            <person name="Shefchek K.A."/>
            <person name="Tallon L."/>
            <person name="Das S.P."/>
            <person name="Daugherty S."/>
            <person name="Mongodin E.F."/>
        </authorList>
    </citation>
    <scope>NUCLEOTIDE SEQUENCE [LARGE SCALE GENOMIC DNA]</scope>
    <source>
        <strain evidence="2 3">3975 RP4</strain>
    </source>
</reference>
<accession>A0A069S5L7</accession>
<dbReference type="RefSeq" id="WP_032953485.1">
    <property type="nucleotide sequence ID" value="NZ_JNHM01000143.1"/>
</dbReference>
<evidence type="ECO:0000313" key="3">
    <source>
        <dbReference type="Proteomes" id="UP000027661"/>
    </source>
</evidence>
<feature type="domain" description="ATPase AAA-type core" evidence="1">
    <location>
        <begin position="28"/>
        <end position="364"/>
    </location>
</feature>
<evidence type="ECO:0000313" key="2">
    <source>
        <dbReference type="EMBL" id="KDS45445.1"/>
    </source>
</evidence>
<gene>
    <name evidence="2" type="ORF">M099_3854</name>
</gene>
<sequence length="430" mass="49348">MKLNKIKISGIFNLKDVEISLDDLSALIAPNNYGKSNVLRAIDFGVFFMEASLKRKLSLMRNRSLIPINTALEGTPFSFELEGEFSNGEKTFSFVYGYSFEWWKTSKDDGARIIGEYLRMKSDDDLKFRSYINREDTNVAYYLASPTGRCSKQLLVDNNILALNKLANFDDLFYIDSIRQLNRLDVREIGTLQHPDSLFNMIAPDDDVNELSLDYPRESKVGYYLNSLKKLAPNKYELLKDVVTGLLVTIEDFEPVQIDLRKDVEEEETKDLPFRLPETFYDVRVKERYNNQYTSISRISSGSKKIFFILTLVIAAEINKIPLLLLEELENSVHPRLLQNLLTAIVQLAGDTKVLITSHSPYLIKYLEPTKMKFGIPTELGVADFRSLKPNKVAKVLKNASAEEVSVGEYMFEMLLDMDCNDELINEYFK</sequence>
<dbReference type="AlphaFoldDB" id="A0A069S5L7"/>
<protein>
    <submittedName>
        <fullName evidence="2">AAA ATPase domain protein</fullName>
    </submittedName>
</protein>
<dbReference type="PANTHER" id="PTHR43581:SF4">
    <property type="entry name" value="ATP_GTP PHOSPHATASE"/>
    <property type="match status" value="1"/>
</dbReference>
<dbReference type="Gene3D" id="3.40.50.300">
    <property type="entry name" value="P-loop containing nucleotide triphosphate hydrolases"/>
    <property type="match status" value="1"/>
</dbReference>
<proteinExistence type="predicted"/>
<dbReference type="GO" id="GO:0005524">
    <property type="term" value="F:ATP binding"/>
    <property type="evidence" value="ECO:0007669"/>
    <property type="project" value="InterPro"/>
</dbReference>
<dbReference type="PANTHER" id="PTHR43581">
    <property type="entry name" value="ATP/GTP PHOSPHATASE"/>
    <property type="match status" value="1"/>
</dbReference>
<comment type="caution">
    <text evidence="2">The sequence shown here is derived from an EMBL/GenBank/DDBJ whole genome shotgun (WGS) entry which is preliminary data.</text>
</comment>
<organism evidence="2 3">
    <name type="scientific">Phocaeicola vulgatus str. 3975 RP4</name>
    <dbReference type="NCBI Taxonomy" id="1339352"/>
    <lineage>
        <taxon>Bacteria</taxon>
        <taxon>Pseudomonadati</taxon>
        <taxon>Bacteroidota</taxon>
        <taxon>Bacteroidia</taxon>
        <taxon>Bacteroidales</taxon>
        <taxon>Bacteroidaceae</taxon>
        <taxon>Phocaeicola</taxon>
    </lineage>
</organism>
<dbReference type="InterPro" id="IPR051396">
    <property type="entry name" value="Bact_Antivir_Def_Nuclease"/>
</dbReference>
<dbReference type="PATRIC" id="fig|1339352.3.peg.3616"/>
<evidence type="ECO:0000259" key="1">
    <source>
        <dbReference type="Pfam" id="PF13304"/>
    </source>
</evidence>